<organism evidence="2 3">
    <name type="scientific">Pseudomonas kitaguniensis</name>
    <dbReference type="NCBI Taxonomy" id="2607908"/>
    <lineage>
        <taxon>Bacteria</taxon>
        <taxon>Pseudomonadati</taxon>
        <taxon>Pseudomonadota</taxon>
        <taxon>Gammaproteobacteria</taxon>
        <taxon>Pseudomonadales</taxon>
        <taxon>Pseudomonadaceae</taxon>
        <taxon>Pseudomonas</taxon>
    </lineage>
</organism>
<sequence length="669" mass="76072">MVHSDFTRDQFNYLDAWRGRVFDKDDDAHRDACIHLRQAYDTTKLWAEAVQASLFPEGSTETIRRLTDQWKKTFLPYNWSRIYPHANSPKGLAYTLGIDADDGFVVKIDLVDSKIDNAALRKHYEKIRGPYRESPIVALMPAEKGLRLGFSGIVGWSVDAIEKFSTGYNDIAEQLGLSGTPNTPQLLPHFQCCKDFRERQPNWSREMTQLFTRLAAAIHELGFDWWATKATNSQLVFGRKEKSAIRGSSTGILFVRKDRVSVRWASFEGLNPIQINQDLSEELVAWVEAAGTRKNKGSPKPDQYANRIGYWPDEYGSEEAADTESGVLRGECALSAASTLTRNQIYYGPPGTGKTWTLQRLLEDDYPSQRFEFVTFHQSYGYEEFVEGLRPVLVNNTSDQPDAVTAGDVQYEIKKGAFVRLCERARKDPTHQYAMVIDEINRGNISKIFGELITLVEIDKREGARNTVSLTLPYSCNSFSVPSNVDVIGTMNTADRSLALVDTALRRRFEFIELMPKPAVLAEMSFSHAGVKIDLTRLLTAVNLRIEALYDREHTIGHAYFTQLENVSPEQRFEALGTIFRTRVIPLLEEYFFDDWQKIRLVLGDNQKDPAHQFVHSVDSDTRVMNLFGSDHGLEDYSLRPQYRLNPKAFAHPQAYTGIYSTLSMKPSE</sequence>
<dbReference type="InterPro" id="IPR011704">
    <property type="entry name" value="ATPase_dyneun-rel_AAA"/>
</dbReference>
<dbReference type="AlphaFoldDB" id="A0A5N7JWU6"/>
<dbReference type="EMBL" id="VUBA01000113">
    <property type="protein sequence ID" value="MPQ85847.1"/>
    <property type="molecule type" value="Genomic_DNA"/>
</dbReference>
<accession>A0A5N7JWU6</accession>
<dbReference type="PANTHER" id="PTHR37291">
    <property type="entry name" value="5-METHYLCYTOSINE-SPECIFIC RESTRICTION ENZYME B"/>
    <property type="match status" value="1"/>
</dbReference>
<dbReference type="Gene3D" id="3.40.50.300">
    <property type="entry name" value="P-loop containing nucleotide triphosphate hydrolases"/>
    <property type="match status" value="1"/>
</dbReference>
<gene>
    <name evidence="2" type="ORF">F0170_18700</name>
</gene>
<reference evidence="2 3" key="1">
    <citation type="submission" date="2019-09" db="EMBL/GenBank/DDBJ databases">
        <title>The draft genomes of Allium pathogen Pseudomonas sp.</title>
        <authorList>
            <person name="Fujikawa T."/>
            <person name="Sawada H."/>
        </authorList>
    </citation>
    <scope>NUCLEOTIDE SEQUENCE [LARGE SCALE GENOMIC DNA]</scope>
    <source>
        <strain evidence="2 3">MAFF 730085</strain>
    </source>
</reference>
<comment type="caution">
    <text evidence="2">The sequence shown here is derived from an EMBL/GenBank/DDBJ whole genome shotgun (WGS) entry which is preliminary data.</text>
</comment>
<dbReference type="InterPro" id="IPR027417">
    <property type="entry name" value="P-loop_NTPase"/>
</dbReference>
<protein>
    <submittedName>
        <fullName evidence="2">AAA domain-containing protein</fullName>
    </submittedName>
</protein>
<dbReference type="GO" id="GO:0016887">
    <property type="term" value="F:ATP hydrolysis activity"/>
    <property type="evidence" value="ECO:0007669"/>
    <property type="project" value="InterPro"/>
</dbReference>
<dbReference type="InterPro" id="IPR052934">
    <property type="entry name" value="Methyl-DNA_Rec/Restrict_Enz"/>
</dbReference>
<dbReference type="Pfam" id="PF07728">
    <property type="entry name" value="AAA_5"/>
    <property type="match status" value="1"/>
</dbReference>
<dbReference type="GO" id="GO:0005524">
    <property type="term" value="F:ATP binding"/>
    <property type="evidence" value="ECO:0007669"/>
    <property type="project" value="InterPro"/>
</dbReference>
<evidence type="ECO:0000313" key="3">
    <source>
        <dbReference type="Proteomes" id="UP000325438"/>
    </source>
</evidence>
<dbReference type="SMART" id="SM00382">
    <property type="entry name" value="AAA"/>
    <property type="match status" value="1"/>
</dbReference>
<proteinExistence type="predicted"/>
<dbReference type="SUPFAM" id="SSF52540">
    <property type="entry name" value="P-loop containing nucleoside triphosphate hydrolases"/>
    <property type="match status" value="1"/>
</dbReference>
<dbReference type="Proteomes" id="UP000325438">
    <property type="component" value="Unassembled WGS sequence"/>
</dbReference>
<dbReference type="PANTHER" id="PTHR37291:SF1">
    <property type="entry name" value="TYPE IV METHYL-DIRECTED RESTRICTION ENZYME ECOKMCRB SUBUNIT"/>
    <property type="match status" value="1"/>
</dbReference>
<dbReference type="InterPro" id="IPR003593">
    <property type="entry name" value="AAA+_ATPase"/>
</dbReference>
<evidence type="ECO:0000313" key="2">
    <source>
        <dbReference type="EMBL" id="MPQ85847.1"/>
    </source>
</evidence>
<dbReference type="RefSeq" id="WP_341869424.1">
    <property type="nucleotide sequence ID" value="NZ_VUBA01000113.1"/>
</dbReference>
<evidence type="ECO:0000259" key="1">
    <source>
        <dbReference type="SMART" id="SM00382"/>
    </source>
</evidence>
<feature type="domain" description="AAA+ ATPase" evidence="1">
    <location>
        <begin position="342"/>
        <end position="519"/>
    </location>
</feature>
<name>A0A5N7JWU6_9PSED</name>